<name>A0A344J5D5_9GAMM</name>
<keyword evidence="1" id="KW-0472">Membrane</keyword>
<protein>
    <submittedName>
        <fullName evidence="2">Uncharacterized protein</fullName>
    </submittedName>
</protein>
<feature type="transmembrane region" description="Helical" evidence="1">
    <location>
        <begin position="35"/>
        <end position="54"/>
    </location>
</feature>
<gene>
    <name evidence="2" type="ORF">DCD74_05630</name>
</gene>
<dbReference type="Proteomes" id="UP000251842">
    <property type="component" value="Chromosome"/>
</dbReference>
<keyword evidence="1" id="KW-0812">Transmembrane</keyword>
<evidence type="ECO:0000256" key="1">
    <source>
        <dbReference type="SAM" id="Phobius"/>
    </source>
</evidence>
<dbReference type="KEGG" id="lue:DCD74_05630"/>
<feature type="transmembrane region" description="Helical" evidence="1">
    <location>
        <begin position="61"/>
        <end position="83"/>
    </location>
</feature>
<dbReference type="AlphaFoldDB" id="A0A344J5D5"/>
<evidence type="ECO:0000313" key="2">
    <source>
        <dbReference type="EMBL" id="AXA84245.1"/>
    </source>
</evidence>
<dbReference type="RefSeq" id="WP_112926458.1">
    <property type="nucleotide sequence ID" value="NZ_CP029556.1"/>
</dbReference>
<dbReference type="EMBL" id="CP029556">
    <property type="protein sequence ID" value="AXA84245.1"/>
    <property type="molecule type" value="Genomic_DNA"/>
</dbReference>
<proteinExistence type="predicted"/>
<organism evidence="2 3">
    <name type="scientific">Solilutibacter oculi</name>
    <dbReference type="NCBI Taxonomy" id="2698682"/>
    <lineage>
        <taxon>Bacteria</taxon>
        <taxon>Pseudomonadati</taxon>
        <taxon>Pseudomonadota</taxon>
        <taxon>Gammaproteobacteria</taxon>
        <taxon>Lysobacterales</taxon>
        <taxon>Lysobacteraceae</taxon>
        <taxon>Solilutibacter</taxon>
    </lineage>
</organism>
<accession>A0A344J5D5</accession>
<reference evidence="3" key="1">
    <citation type="submission" date="2018-05" db="EMBL/GenBank/DDBJ databases">
        <title>Luteimonas pekinense sp. nov., isolated from human Meibomian gland secretions, Beijing, China.</title>
        <authorList>
            <person name="Wen T."/>
            <person name="Bai H."/>
            <person name="Lv H."/>
        </authorList>
    </citation>
    <scope>NUCLEOTIDE SEQUENCE [LARGE SCALE GENOMIC DNA]</scope>
    <source>
        <strain evidence="3">83-4</strain>
    </source>
</reference>
<evidence type="ECO:0000313" key="3">
    <source>
        <dbReference type="Proteomes" id="UP000251842"/>
    </source>
</evidence>
<keyword evidence="1" id="KW-1133">Transmembrane helix</keyword>
<sequence>MGIAPLLLALAGFPAIAVAAWLAKDARPASRGLAVRMALVGIAILLGALGLHWAGSDGRRVLQVVLALAVIVNALALSMWWHVRRFNVGPGAR</sequence>
<keyword evidence="3" id="KW-1185">Reference proteome</keyword>